<evidence type="ECO:0000256" key="5">
    <source>
        <dbReference type="ARBA" id="ARBA00023136"/>
    </source>
</evidence>
<evidence type="ECO:0000256" key="2">
    <source>
        <dbReference type="ARBA" id="ARBA00022475"/>
    </source>
</evidence>
<gene>
    <name evidence="9" type="ORF">SAMN02745751_02016</name>
</gene>
<proteinExistence type="predicted"/>
<dbReference type="InterPro" id="IPR055431">
    <property type="entry name" value="RsgI_M"/>
</dbReference>
<dbReference type="PROSITE" id="PS51849">
    <property type="entry name" value="RSGI_N"/>
    <property type="match status" value="1"/>
</dbReference>
<feature type="compositionally biased region" description="Low complexity" evidence="6">
    <location>
        <begin position="257"/>
        <end position="267"/>
    </location>
</feature>
<evidence type="ECO:0000256" key="4">
    <source>
        <dbReference type="ARBA" id="ARBA00022989"/>
    </source>
</evidence>
<keyword evidence="2" id="KW-1003">Cell membrane</keyword>
<reference evidence="9 10" key="1">
    <citation type="submission" date="2016-11" db="EMBL/GenBank/DDBJ databases">
        <authorList>
            <person name="Jaros S."/>
            <person name="Januszkiewicz K."/>
            <person name="Wedrychowicz H."/>
        </authorList>
    </citation>
    <scope>NUCLEOTIDE SEQUENCE [LARGE SCALE GENOMIC DNA]</scope>
    <source>
        <strain evidence="9 10">DSM 17477</strain>
    </source>
</reference>
<feature type="region of interest" description="Disordered" evidence="6">
    <location>
        <begin position="249"/>
        <end position="341"/>
    </location>
</feature>
<keyword evidence="10" id="KW-1185">Reference proteome</keyword>
<dbReference type="GO" id="GO:0005886">
    <property type="term" value="C:plasma membrane"/>
    <property type="evidence" value="ECO:0007669"/>
    <property type="project" value="UniProtKB-SubCell"/>
</dbReference>
<evidence type="ECO:0000256" key="1">
    <source>
        <dbReference type="ARBA" id="ARBA00004162"/>
    </source>
</evidence>
<name>A0A1M6HHA0_9FIRM</name>
<evidence type="ECO:0000256" key="7">
    <source>
        <dbReference type="SAM" id="Phobius"/>
    </source>
</evidence>
<feature type="compositionally biased region" description="Acidic residues" evidence="6">
    <location>
        <begin position="291"/>
        <end position="318"/>
    </location>
</feature>
<feature type="domain" description="RsgI N-terminal anti-sigma" evidence="8">
    <location>
        <begin position="1"/>
        <end position="47"/>
    </location>
</feature>
<comment type="subcellular location">
    <subcellularLocation>
        <location evidence="1">Cell membrane</location>
        <topology evidence="1">Single-pass membrane protein</topology>
    </subcellularLocation>
</comment>
<evidence type="ECO:0000256" key="6">
    <source>
        <dbReference type="SAM" id="MobiDB-lite"/>
    </source>
</evidence>
<feature type="compositionally biased region" description="Low complexity" evidence="6">
    <location>
        <begin position="324"/>
        <end position="341"/>
    </location>
</feature>
<dbReference type="EMBL" id="FQZL01000013">
    <property type="protein sequence ID" value="SHJ21499.1"/>
    <property type="molecule type" value="Genomic_DNA"/>
</dbReference>
<organism evidence="9 10">
    <name type="scientific">Dethiosulfatibacter aminovorans DSM 17477</name>
    <dbReference type="NCBI Taxonomy" id="1121476"/>
    <lineage>
        <taxon>Bacteria</taxon>
        <taxon>Bacillati</taxon>
        <taxon>Bacillota</taxon>
        <taxon>Tissierellia</taxon>
        <taxon>Dethiosulfatibacter</taxon>
    </lineage>
</organism>
<dbReference type="Pfam" id="PF23750">
    <property type="entry name" value="RsgI_M"/>
    <property type="match status" value="1"/>
</dbReference>
<protein>
    <recommendedName>
        <fullName evidence="8">RsgI N-terminal anti-sigma domain-containing protein</fullName>
    </recommendedName>
</protein>
<dbReference type="RefSeq" id="WP_139257983.1">
    <property type="nucleotide sequence ID" value="NZ_FQZL01000013.1"/>
</dbReference>
<evidence type="ECO:0000256" key="3">
    <source>
        <dbReference type="ARBA" id="ARBA00022692"/>
    </source>
</evidence>
<sequence>MKGVLIDKGKKHGTFLTGNGEFVKGKHKNRDIGEEFVIEKSMIDMKKAALVMVLVIALVGGYIPYNSMTSAYGYVEIDINPSVELGYNENMKVIKINALNDEGEDIIANIDLKLKGMQVDDAVEAIIAYAESQEYSTDDVVLTYTHSDEDDIDEAVEGILCGIDDGDGTVTCVEVEKEKYKEFRKQSEEEGENIPPAVYVLKEKIADLQIELDDDEKIEELTEGYDLENCKVSDLAHIKNAIKKEIQEEKKAEKENNQNQNSVGVENQEQEQEENGKGKENAPGQIKEKNDDDGDDGSIESSDDDSGDESEGENEDSSEGNGPGNSQGNNGNKGSNKGTGN</sequence>
<dbReference type="AlphaFoldDB" id="A0A1M6HHA0"/>
<dbReference type="InterPro" id="IPR024449">
    <property type="entry name" value="Anti-sigma_RsgI_N"/>
</dbReference>
<keyword evidence="5 7" id="KW-0472">Membrane</keyword>
<keyword evidence="4 7" id="KW-1133">Transmembrane helix</keyword>
<accession>A0A1M6HHA0</accession>
<evidence type="ECO:0000313" key="10">
    <source>
        <dbReference type="Proteomes" id="UP000184052"/>
    </source>
</evidence>
<keyword evidence="3 7" id="KW-0812">Transmembrane</keyword>
<evidence type="ECO:0000313" key="9">
    <source>
        <dbReference type="EMBL" id="SHJ21499.1"/>
    </source>
</evidence>
<evidence type="ECO:0000259" key="8">
    <source>
        <dbReference type="PROSITE" id="PS51849"/>
    </source>
</evidence>
<dbReference type="Proteomes" id="UP000184052">
    <property type="component" value="Unassembled WGS sequence"/>
</dbReference>
<dbReference type="STRING" id="1121476.SAMN02745751_02016"/>
<feature type="transmembrane region" description="Helical" evidence="7">
    <location>
        <begin position="48"/>
        <end position="65"/>
    </location>
</feature>
<feature type="compositionally biased region" description="Basic and acidic residues" evidence="6">
    <location>
        <begin position="274"/>
        <end position="290"/>
    </location>
</feature>
<dbReference type="OrthoDB" id="9800626at2"/>